<organism evidence="2 3">
    <name type="scientific">Paralvinella palmiformis</name>
    <dbReference type="NCBI Taxonomy" id="53620"/>
    <lineage>
        <taxon>Eukaryota</taxon>
        <taxon>Metazoa</taxon>
        <taxon>Spiralia</taxon>
        <taxon>Lophotrochozoa</taxon>
        <taxon>Annelida</taxon>
        <taxon>Polychaeta</taxon>
        <taxon>Sedentaria</taxon>
        <taxon>Canalipalpata</taxon>
        <taxon>Terebellida</taxon>
        <taxon>Terebelliformia</taxon>
        <taxon>Alvinellidae</taxon>
        <taxon>Paralvinella</taxon>
    </lineage>
</organism>
<evidence type="ECO:0000313" key="2">
    <source>
        <dbReference type="EMBL" id="KAK2144598.1"/>
    </source>
</evidence>
<accession>A0AAD9J225</accession>
<keyword evidence="3" id="KW-1185">Reference proteome</keyword>
<evidence type="ECO:0000256" key="1">
    <source>
        <dbReference type="SAM" id="MobiDB-lite"/>
    </source>
</evidence>
<name>A0AAD9J225_9ANNE</name>
<feature type="region of interest" description="Disordered" evidence="1">
    <location>
        <begin position="1"/>
        <end position="30"/>
    </location>
</feature>
<feature type="non-terminal residue" evidence="2">
    <location>
        <position position="1"/>
    </location>
</feature>
<comment type="caution">
    <text evidence="2">The sequence shown here is derived from an EMBL/GenBank/DDBJ whole genome shotgun (WGS) entry which is preliminary data.</text>
</comment>
<gene>
    <name evidence="2" type="ORF">LSH36_744g00037</name>
</gene>
<proteinExistence type="predicted"/>
<dbReference type="Proteomes" id="UP001208570">
    <property type="component" value="Unassembled WGS sequence"/>
</dbReference>
<dbReference type="EMBL" id="JAODUP010000744">
    <property type="protein sequence ID" value="KAK2144598.1"/>
    <property type="molecule type" value="Genomic_DNA"/>
</dbReference>
<evidence type="ECO:0000313" key="3">
    <source>
        <dbReference type="Proteomes" id="UP001208570"/>
    </source>
</evidence>
<dbReference type="AlphaFoldDB" id="A0AAD9J225"/>
<reference evidence="2" key="1">
    <citation type="journal article" date="2023" name="Mol. Biol. Evol.">
        <title>Third-Generation Sequencing Reveals the Adaptive Role of the Epigenome in Three Deep-Sea Polychaetes.</title>
        <authorList>
            <person name="Perez M."/>
            <person name="Aroh O."/>
            <person name="Sun Y."/>
            <person name="Lan Y."/>
            <person name="Juniper S.K."/>
            <person name="Young C.R."/>
            <person name="Angers B."/>
            <person name="Qian P.Y."/>
        </authorList>
    </citation>
    <scope>NUCLEOTIDE SEQUENCE</scope>
    <source>
        <strain evidence="2">P08H-3</strain>
    </source>
</reference>
<protein>
    <submittedName>
        <fullName evidence="2">Uncharacterized protein</fullName>
    </submittedName>
</protein>
<sequence>CTKAATKEKKEKEGYSGRNSKQDGRETDDAARRKIEKKLKEIKPINEDSLLEAFPDLETRRNSSGIVRGQSCRPKYVPYLGRKPDAGTIQWTNCRTVWKVDEEKLSCDKQWMMPQTMKYQFILWGLILS</sequence>